<reference evidence="1" key="1">
    <citation type="journal article" date="2023" name="Mol. Phylogenet. Evol.">
        <title>Genome-scale phylogeny and comparative genomics of the fungal order Sordariales.</title>
        <authorList>
            <person name="Hensen N."/>
            <person name="Bonometti L."/>
            <person name="Westerberg I."/>
            <person name="Brannstrom I.O."/>
            <person name="Guillou S."/>
            <person name="Cros-Aarteil S."/>
            <person name="Calhoun S."/>
            <person name="Haridas S."/>
            <person name="Kuo A."/>
            <person name="Mondo S."/>
            <person name="Pangilinan J."/>
            <person name="Riley R."/>
            <person name="LaButti K."/>
            <person name="Andreopoulos B."/>
            <person name="Lipzen A."/>
            <person name="Chen C."/>
            <person name="Yan M."/>
            <person name="Daum C."/>
            <person name="Ng V."/>
            <person name="Clum A."/>
            <person name="Steindorff A."/>
            <person name="Ohm R.A."/>
            <person name="Martin F."/>
            <person name="Silar P."/>
            <person name="Natvig D.O."/>
            <person name="Lalanne C."/>
            <person name="Gautier V."/>
            <person name="Ament-Velasquez S.L."/>
            <person name="Kruys A."/>
            <person name="Hutchinson M.I."/>
            <person name="Powell A.J."/>
            <person name="Barry K."/>
            <person name="Miller A.N."/>
            <person name="Grigoriev I.V."/>
            <person name="Debuchy R."/>
            <person name="Gladieux P."/>
            <person name="Hiltunen Thoren M."/>
            <person name="Johannesson H."/>
        </authorList>
    </citation>
    <scope>NUCLEOTIDE SEQUENCE</scope>
    <source>
        <strain evidence="1">CBS 141.50</strain>
    </source>
</reference>
<comment type="caution">
    <text evidence="1">The sequence shown here is derived from an EMBL/GenBank/DDBJ whole genome shotgun (WGS) entry which is preliminary data.</text>
</comment>
<dbReference type="GeneID" id="87815166"/>
<organism evidence="1 2">
    <name type="scientific">Dichotomopilus funicola</name>
    <dbReference type="NCBI Taxonomy" id="1934379"/>
    <lineage>
        <taxon>Eukaryota</taxon>
        <taxon>Fungi</taxon>
        <taxon>Dikarya</taxon>
        <taxon>Ascomycota</taxon>
        <taxon>Pezizomycotina</taxon>
        <taxon>Sordariomycetes</taxon>
        <taxon>Sordariomycetidae</taxon>
        <taxon>Sordariales</taxon>
        <taxon>Chaetomiaceae</taxon>
        <taxon>Dichotomopilus</taxon>
    </lineage>
</organism>
<accession>A0AAN6UWB0</accession>
<dbReference type="EMBL" id="MU853652">
    <property type="protein sequence ID" value="KAK4139710.1"/>
    <property type="molecule type" value="Genomic_DNA"/>
</dbReference>
<sequence length="456" mass="51934">MNSRRAAAPAPSRATAFRNPWCGAEIEIFVKLKPSVQGIIQQKLRRNPRSMAGHWRDWDFDLENGTGNQDRKEKQRRCVGKAILEILDQTLGPNHRWSCESDASLKEYTLTHPPDTRKWWGIEIISPPFPADSEWNVTFNQVFDAINRTFDLWTNDLTSCHVHVSPGPYKDSKYTMDQLAQVAKGAFFFESALKGLLPAERRMNRYALPNWSIYSPQQYYSVALHGWAPLFERITRHAYQHGNDTNAFARRMTTMEGSGETTRYASTSFDPFARLGTVEFRRQAGVASAKTAIRRVLLALTLHITALTMNFDNATRDVGRAHPTTEHLIGTLFTTLKTYLPERAYKDAAFKTWLQQCARDYANDSDGEDQFGRMVRRFDEVEINKREANMRAYGVYVVSSYLADADITDSHHGLPLRSQDSGPIYIGRVSHLIAHITNNQPTAGYRNALSTRLVHV</sequence>
<dbReference type="RefSeq" id="XP_062633081.1">
    <property type="nucleotide sequence ID" value="XM_062778553.1"/>
</dbReference>
<name>A0AAN6UWB0_9PEZI</name>
<proteinExistence type="predicted"/>
<keyword evidence="2" id="KW-1185">Reference proteome</keyword>
<gene>
    <name evidence="1" type="ORF">C8A04DRAFT_15615</name>
</gene>
<dbReference type="Proteomes" id="UP001302676">
    <property type="component" value="Unassembled WGS sequence"/>
</dbReference>
<dbReference type="PANTHER" id="PTHR36847:SF1">
    <property type="entry name" value="AMIDOLIGASE ENZYME"/>
    <property type="match status" value="1"/>
</dbReference>
<dbReference type="PANTHER" id="PTHR36847">
    <property type="entry name" value="AMIDOLIGASE ENZYME"/>
    <property type="match status" value="1"/>
</dbReference>
<dbReference type="InterPro" id="IPR022025">
    <property type="entry name" value="Amidoligase_2"/>
</dbReference>
<reference evidence="1" key="2">
    <citation type="submission" date="2023-05" db="EMBL/GenBank/DDBJ databases">
        <authorList>
            <consortium name="Lawrence Berkeley National Laboratory"/>
            <person name="Steindorff A."/>
            <person name="Hensen N."/>
            <person name="Bonometti L."/>
            <person name="Westerberg I."/>
            <person name="Brannstrom I.O."/>
            <person name="Guillou S."/>
            <person name="Cros-Aarteil S."/>
            <person name="Calhoun S."/>
            <person name="Haridas S."/>
            <person name="Kuo A."/>
            <person name="Mondo S."/>
            <person name="Pangilinan J."/>
            <person name="Riley R."/>
            <person name="Labutti K."/>
            <person name="Andreopoulos B."/>
            <person name="Lipzen A."/>
            <person name="Chen C."/>
            <person name="Yanf M."/>
            <person name="Daum C."/>
            <person name="Ng V."/>
            <person name="Clum A."/>
            <person name="Ohm R."/>
            <person name="Martin F."/>
            <person name="Silar P."/>
            <person name="Natvig D."/>
            <person name="Lalanne C."/>
            <person name="Gautier V."/>
            <person name="Ament-Velasquez S.L."/>
            <person name="Kruys A."/>
            <person name="Hutchinson M.I."/>
            <person name="Powell A.J."/>
            <person name="Barry K."/>
            <person name="Miller A.N."/>
            <person name="Grigoriev I.V."/>
            <person name="Debuchy R."/>
            <person name="Gladieux P."/>
            <person name="Thoren M.H."/>
            <person name="Johannesson H."/>
        </authorList>
    </citation>
    <scope>NUCLEOTIDE SEQUENCE</scope>
    <source>
        <strain evidence="1">CBS 141.50</strain>
    </source>
</reference>
<dbReference type="Pfam" id="PF12224">
    <property type="entry name" value="Amidoligase_2"/>
    <property type="match status" value="1"/>
</dbReference>
<evidence type="ECO:0000313" key="2">
    <source>
        <dbReference type="Proteomes" id="UP001302676"/>
    </source>
</evidence>
<dbReference type="AlphaFoldDB" id="A0AAN6UWB0"/>
<protein>
    <submittedName>
        <fullName evidence="1">Amidoligase enzyme-domain-containing protein</fullName>
    </submittedName>
</protein>
<evidence type="ECO:0000313" key="1">
    <source>
        <dbReference type="EMBL" id="KAK4139710.1"/>
    </source>
</evidence>